<evidence type="ECO:0000313" key="2">
    <source>
        <dbReference type="EMBL" id="SPP96491.1"/>
    </source>
</evidence>
<sequence length="123" mass="13821">MKGRRRAKRQCRGAEGREADDLVECVVRRQRWDLAFRAARSIHLISLWTPQFTRPLLALARKAADLTLLLGVNRVGSARSGPRPAYPSLPTSRRPTEFVASGQKQTNQLVPAKPSLYRGFLVL</sequence>
<dbReference type="AlphaFoldDB" id="A0A2U3Q4Z7"/>
<dbReference type="Proteomes" id="UP000246085">
    <property type="component" value="Chromosome BRAD3257"/>
</dbReference>
<name>A0A2U3Q4Z7_9BRAD</name>
<accession>A0A2U3Q4Z7</accession>
<proteinExistence type="predicted"/>
<evidence type="ECO:0000313" key="3">
    <source>
        <dbReference type="Proteomes" id="UP000246085"/>
    </source>
</evidence>
<dbReference type="EMBL" id="LS398110">
    <property type="protein sequence ID" value="SPP96491.1"/>
    <property type="molecule type" value="Genomic_DNA"/>
</dbReference>
<reference evidence="2 3" key="1">
    <citation type="submission" date="2018-03" db="EMBL/GenBank/DDBJ databases">
        <authorList>
            <person name="Gully D."/>
        </authorList>
    </citation>
    <scope>NUCLEOTIDE SEQUENCE [LARGE SCALE GENOMIC DNA]</scope>
    <source>
        <strain evidence="2">ORS3257</strain>
    </source>
</reference>
<feature type="region of interest" description="Disordered" evidence="1">
    <location>
        <begin position="78"/>
        <end position="105"/>
    </location>
</feature>
<evidence type="ECO:0000256" key="1">
    <source>
        <dbReference type="SAM" id="MobiDB-lite"/>
    </source>
</evidence>
<dbReference type="KEGG" id="bvz:BRAD3257_5549"/>
<organism evidence="2 3">
    <name type="scientific">Bradyrhizobium vignae</name>
    <dbReference type="NCBI Taxonomy" id="1549949"/>
    <lineage>
        <taxon>Bacteria</taxon>
        <taxon>Pseudomonadati</taxon>
        <taxon>Pseudomonadota</taxon>
        <taxon>Alphaproteobacteria</taxon>
        <taxon>Hyphomicrobiales</taxon>
        <taxon>Nitrobacteraceae</taxon>
        <taxon>Bradyrhizobium</taxon>
    </lineage>
</organism>
<gene>
    <name evidence="2" type="ORF">BRAD3257_5549</name>
</gene>
<protein>
    <submittedName>
        <fullName evidence="2">Uncharacterized protein</fullName>
    </submittedName>
</protein>